<keyword evidence="2" id="KW-1185">Reference proteome</keyword>
<dbReference type="EMBL" id="JBBNAG010000013">
    <property type="protein sequence ID" value="KAK9083385.1"/>
    <property type="molecule type" value="Genomic_DNA"/>
</dbReference>
<dbReference type="Proteomes" id="UP001419268">
    <property type="component" value="Unassembled WGS sequence"/>
</dbReference>
<evidence type="ECO:0000313" key="1">
    <source>
        <dbReference type="EMBL" id="KAK9083385.1"/>
    </source>
</evidence>
<protein>
    <submittedName>
        <fullName evidence="1">Uncharacterized protein</fullName>
    </submittedName>
</protein>
<comment type="caution">
    <text evidence="1">The sequence shown here is derived from an EMBL/GenBank/DDBJ whole genome shotgun (WGS) entry which is preliminary data.</text>
</comment>
<reference evidence="1 2" key="1">
    <citation type="submission" date="2024-01" db="EMBL/GenBank/DDBJ databases">
        <title>Genome assemblies of Stephania.</title>
        <authorList>
            <person name="Yang L."/>
        </authorList>
    </citation>
    <scope>NUCLEOTIDE SEQUENCE [LARGE SCALE GENOMIC DNA]</scope>
    <source>
        <strain evidence="1">JXDWG</strain>
        <tissue evidence="1">Leaf</tissue>
    </source>
</reference>
<proteinExistence type="predicted"/>
<sequence length="87" mass="9674">MVEVTKNSEATFPDPTSMPVSQGLEEAYAPKWGVKLNYSCLEDSRIANDLIVMGSTPCNRKKAVVMPVEETWSNSFEVLAMVLYLNT</sequence>
<dbReference type="AlphaFoldDB" id="A0AAP0HI17"/>
<name>A0AAP0HI17_9MAGN</name>
<gene>
    <name evidence="1" type="ORF">Scep_029856</name>
</gene>
<organism evidence="1 2">
    <name type="scientific">Stephania cephalantha</name>
    <dbReference type="NCBI Taxonomy" id="152367"/>
    <lineage>
        <taxon>Eukaryota</taxon>
        <taxon>Viridiplantae</taxon>
        <taxon>Streptophyta</taxon>
        <taxon>Embryophyta</taxon>
        <taxon>Tracheophyta</taxon>
        <taxon>Spermatophyta</taxon>
        <taxon>Magnoliopsida</taxon>
        <taxon>Ranunculales</taxon>
        <taxon>Menispermaceae</taxon>
        <taxon>Menispermoideae</taxon>
        <taxon>Cissampelideae</taxon>
        <taxon>Stephania</taxon>
    </lineage>
</organism>
<evidence type="ECO:0000313" key="2">
    <source>
        <dbReference type="Proteomes" id="UP001419268"/>
    </source>
</evidence>
<accession>A0AAP0HI17</accession>